<feature type="transmembrane region" description="Helical" evidence="6">
    <location>
        <begin position="329"/>
        <end position="347"/>
    </location>
</feature>
<dbReference type="Proteomes" id="UP000189177">
    <property type="component" value="Unassembled WGS sequence"/>
</dbReference>
<evidence type="ECO:0000256" key="1">
    <source>
        <dbReference type="ARBA" id="ARBA00004141"/>
    </source>
</evidence>
<keyword evidence="3 6" id="KW-1133">Transmembrane helix</keyword>
<keyword evidence="2 6" id="KW-0812">Transmembrane</keyword>
<gene>
    <name evidence="10" type="ORF">B1A74_02770</name>
</gene>
<name>A0A1V3A102_9GAMM</name>
<feature type="compositionally biased region" description="Basic and acidic residues" evidence="5">
    <location>
        <begin position="199"/>
        <end position="209"/>
    </location>
</feature>
<evidence type="ECO:0000259" key="8">
    <source>
        <dbReference type="Pfam" id="PF24961"/>
    </source>
</evidence>
<accession>A0A1V3A102</accession>
<dbReference type="EMBL" id="MUZR01000007">
    <property type="protein sequence ID" value="OOC11068.1"/>
    <property type="molecule type" value="Genomic_DNA"/>
</dbReference>
<dbReference type="Pfam" id="PF01957">
    <property type="entry name" value="NfeD"/>
    <property type="match status" value="1"/>
</dbReference>
<dbReference type="InterPro" id="IPR056739">
    <property type="entry name" value="NfeD_membrane"/>
</dbReference>
<dbReference type="CDD" id="cd07020">
    <property type="entry name" value="Clp_protease_NfeD_1"/>
    <property type="match status" value="1"/>
</dbReference>
<feature type="transmembrane region" description="Helical" evidence="6">
    <location>
        <begin position="377"/>
        <end position="396"/>
    </location>
</feature>
<dbReference type="InterPro" id="IPR029045">
    <property type="entry name" value="ClpP/crotonase-like_dom_sf"/>
</dbReference>
<dbReference type="PANTHER" id="PTHR33507">
    <property type="entry name" value="INNER MEMBRANE PROTEIN YBBJ"/>
    <property type="match status" value="1"/>
</dbReference>
<sequence length="503" mass="53836">MIRFRKQRGAAARWLLWLALLIVGTAGALLASADNGGDREAVLLTVDGAIGPATVDYITRGIDAAEERGAEMVVLQLDTPGGLDSSMRSIIKHMLQSGVPVVTYVHPAGARAASAGTYMLYGSHVAAMTPATNLGSATPVQMGGGGLPGLDEEDLEEMREDAAEEDNGDGNGNGEAEEGRNDNGVEPSAGEERLEDDPEPRRGEDAMERKVLEDAVSYIRGLAERYDRNADWAEETVREGSNLTATDALNQNVIDFVADNLDDLLQQIDGHTVKLATGERELVTEGIRIVRMDPDWRTELLSLITNPNIAYILMLIGIYGIIFELANPGAVYPGVIGSISLILAFFALQVMPINYAGLALMLLGMIFMIAEAFVPSFGALGIGGLVAFMTGSVILWDDPNLNVALPLVVGTAIAIGLVSVWVLGRLFKLRGQKPATGHEEMIGMIGHARADFEVRGPVWVHSELWTAETTAPVREGQKVRVTAIEGLRLTVEPVEQEGTAETA</sequence>
<evidence type="ECO:0000256" key="5">
    <source>
        <dbReference type="SAM" id="MobiDB-lite"/>
    </source>
</evidence>
<feature type="domain" description="NfeD-like C-terminal" evidence="7">
    <location>
        <begin position="439"/>
        <end position="493"/>
    </location>
</feature>
<proteinExistence type="predicted"/>
<evidence type="ECO:0000256" key="2">
    <source>
        <dbReference type="ARBA" id="ARBA00022692"/>
    </source>
</evidence>
<feature type="region of interest" description="Disordered" evidence="5">
    <location>
        <begin position="134"/>
        <end position="209"/>
    </location>
</feature>
<evidence type="ECO:0000259" key="7">
    <source>
        <dbReference type="Pfam" id="PF01957"/>
    </source>
</evidence>
<organism evidence="10 11">
    <name type="scientific">Thioalkalivibrio halophilus</name>
    <dbReference type="NCBI Taxonomy" id="252474"/>
    <lineage>
        <taxon>Bacteria</taxon>
        <taxon>Pseudomonadati</taxon>
        <taxon>Pseudomonadota</taxon>
        <taxon>Gammaproteobacteria</taxon>
        <taxon>Chromatiales</taxon>
        <taxon>Ectothiorhodospiraceae</taxon>
        <taxon>Thioalkalivibrio</taxon>
    </lineage>
</organism>
<feature type="transmembrane region" description="Helical" evidence="6">
    <location>
        <begin position="402"/>
        <end position="423"/>
    </location>
</feature>
<keyword evidence="4 6" id="KW-0472">Membrane</keyword>
<dbReference type="STRING" id="252474.B1A74_02770"/>
<dbReference type="PANTHER" id="PTHR33507:SF4">
    <property type="entry name" value="NODULATION COMPETITIVENESS PROTEIN NFED"/>
    <property type="match status" value="1"/>
</dbReference>
<dbReference type="GO" id="GO:0008233">
    <property type="term" value="F:peptidase activity"/>
    <property type="evidence" value="ECO:0007669"/>
    <property type="project" value="UniProtKB-KW"/>
</dbReference>
<comment type="caution">
    <text evidence="10">The sequence shown here is derived from an EMBL/GenBank/DDBJ whole genome shotgun (WGS) entry which is preliminary data.</text>
</comment>
<dbReference type="RefSeq" id="WP_077243698.1">
    <property type="nucleotide sequence ID" value="NZ_MUZR01000007.1"/>
</dbReference>
<feature type="transmembrane region" description="Helical" evidence="6">
    <location>
        <begin position="300"/>
        <end position="322"/>
    </location>
</feature>
<evidence type="ECO:0000259" key="9">
    <source>
        <dbReference type="Pfam" id="PF25145"/>
    </source>
</evidence>
<comment type="subcellular location">
    <subcellularLocation>
        <location evidence="1">Membrane</location>
        <topology evidence="1">Multi-pass membrane protein</topology>
    </subcellularLocation>
</comment>
<dbReference type="InterPro" id="IPR012340">
    <property type="entry name" value="NA-bd_OB-fold"/>
</dbReference>
<protein>
    <submittedName>
        <fullName evidence="10">Serine protease</fullName>
    </submittedName>
</protein>
<keyword evidence="11" id="KW-1185">Reference proteome</keyword>
<feature type="domain" description="NfeD integral membrane" evidence="8">
    <location>
        <begin position="308"/>
        <end position="423"/>
    </location>
</feature>
<evidence type="ECO:0000256" key="4">
    <source>
        <dbReference type="ARBA" id="ARBA00023136"/>
    </source>
</evidence>
<dbReference type="InterPro" id="IPR002810">
    <property type="entry name" value="NfeD-like_C"/>
</dbReference>
<dbReference type="GO" id="GO:0006508">
    <property type="term" value="P:proteolysis"/>
    <property type="evidence" value="ECO:0007669"/>
    <property type="project" value="UniProtKB-KW"/>
</dbReference>
<reference evidence="10 11" key="1">
    <citation type="submission" date="2017-02" db="EMBL/GenBank/DDBJ databases">
        <title>Genomic diversity within the haloalkaliphilic genus Thioalkalivibrio.</title>
        <authorList>
            <person name="Ahn A.-C."/>
            <person name="Meier-Kolthoff J."/>
            <person name="Overmars L."/>
            <person name="Richter M."/>
            <person name="Woyke T."/>
            <person name="Sorokin D.Y."/>
            <person name="Muyzer G."/>
        </authorList>
    </citation>
    <scope>NUCLEOTIDE SEQUENCE [LARGE SCALE GENOMIC DNA]</scope>
    <source>
        <strain evidence="10 11">HL17</strain>
    </source>
</reference>
<dbReference type="SUPFAM" id="SSF141322">
    <property type="entry name" value="NfeD domain-like"/>
    <property type="match status" value="1"/>
</dbReference>
<evidence type="ECO:0000256" key="6">
    <source>
        <dbReference type="SAM" id="Phobius"/>
    </source>
</evidence>
<dbReference type="Gene3D" id="2.40.50.140">
    <property type="entry name" value="Nucleic acid-binding proteins"/>
    <property type="match status" value="1"/>
</dbReference>
<dbReference type="GO" id="GO:0016020">
    <property type="term" value="C:membrane"/>
    <property type="evidence" value="ECO:0007669"/>
    <property type="project" value="UniProtKB-SubCell"/>
</dbReference>
<keyword evidence="10" id="KW-0378">Hydrolase</keyword>
<dbReference type="OrthoDB" id="5289056at2"/>
<dbReference type="Pfam" id="PF24961">
    <property type="entry name" value="NfeD_membrane"/>
    <property type="match status" value="1"/>
</dbReference>
<dbReference type="InterPro" id="IPR052165">
    <property type="entry name" value="Membrane_assoc_protease"/>
</dbReference>
<feature type="compositionally biased region" description="Acidic residues" evidence="5">
    <location>
        <begin position="150"/>
        <end position="168"/>
    </location>
</feature>
<keyword evidence="10" id="KW-0645">Protease</keyword>
<feature type="domain" description="NfeD1b N-terminal" evidence="9">
    <location>
        <begin position="49"/>
        <end position="145"/>
    </location>
</feature>
<evidence type="ECO:0000313" key="11">
    <source>
        <dbReference type="Proteomes" id="UP000189177"/>
    </source>
</evidence>
<dbReference type="Pfam" id="PF25145">
    <property type="entry name" value="NfeD1b_N"/>
    <property type="match status" value="1"/>
</dbReference>
<evidence type="ECO:0000313" key="10">
    <source>
        <dbReference type="EMBL" id="OOC11068.1"/>
    </source>
</evidence>
<evidence type="ECO:0000256" key="3">
    <source>
        <dbReference type="ARBA" id="ARBA00022989"/>
    </source>
</evidence>
<dbReference type="SUPFAM" id="SSF52096">
    <property type="entry name" value="ClpP/crotonase"/>
    <property type="match status" value="1"/>
</dbReference>
<dbReference type="AlphaFoldDB" id="A0A1V3A102"/>
<dbReference type="InterPro" id="IPR056738">
    <property type="entry name" value="NfeD1b_N"/>
</dbReference>
<dbReference type="Gene3D" id="3.90.226.10">
    <property type="entry name" value="2-enoyl-CoA Hydratase, Chain A, domain 1"/>
    <property type="match status" value="1"/>
</dbReference>